<evidence type="ECO:0000259" key="4">
    <source>
        <dbReference type="Pfam" id="PF05716"/>
    </source>
</evidence>
<keyword evidence="6" id="KW-1185">Reference proteome</keyword>
<reference evidence="5" key="4">
    <citation type="submission" date="2025-08" db="UniProtKB">
        <authorList>
            <consortium name="Ensembl"/>
        </authorList>
    </citation>
    <scope>IDENTIFICATION</scope>
</reference>
<dbReference type="GO" id="GO:0035686">
    <property type="term" value="C:sperm fibrous sheath"/>
    <property type="evidence" value="ECO:0007669"/>
    <property type="project" value="TreeGrafter"/>
</dbReference>
<dbReference type="Proteomes" id="UP000472240">
    <property type="component" value="Chromosome 1"/>
</dbReference>
<dbReference type="InterPro" id="IPR008382">
    <property type="entry name" value="SPHK1-interactor_AKAP_110"/>
</dbReference>
<dbReference type="Pfam" id="PF05716">
    <property type="entry name" value="AKAP_110"/>
    <property type="match status" value="1"/>
</dbReference>
<dbReference type="PANTHER" id="PTHR10226:SF8">
    <property type="entry name" value="A-KINASE ANCHOR PROTEIN 4"/>
    <property type="match status" value="1"/>
</dbReference>
<keyword evidence="2" id="KW-0597">Phosphoprotein</keyword>
<dbReference type="GeneTree" id="ENSGT00940000153313"/>
<dbReference type="GO" id="GO:0005737">
    <property type="term" value="C:cytoplasm"/>
    <property type="evidence" value="ECO:0007669"/>
    <property type="project" value="TreeGrafter"/>
</dbReference>
<dbReference type="GO" id="GO:0008104">
    <property type="term" value="P:intracellular protein localization"/>
    <property type="evidence" value="ECO:0007669"/>
    <property type="project" value="TreeGrafter"/>
</dbReference>
<dbReference type="GO" id="GO:0051018">
    <property type="term" value="F:protein kinase A binding"/>
    <property type="evidence" value="ECO:0007669"/>
    <property type="project" value="TreeGrafter"/>
</dbReference>
<reference evidence="5" key="5">
    <citation type="submission" date="2025-09" db="UniProtKB">
        <authorList>
            <consortium name="Ensembl"/>
        </authorList>
    </citation>
    <scope>IDENTIFICATION</scope>
</reference>
<dbReference type="InterPro" id="IPR018292">
    <property type="entry name" value="AKAP_110_C"/>
</dbReference>
<evidence type="ECO:0000256" key="2">
    <source>
        <dbReference type="ARBA" id="ARBA00022553"/>
    </source>
</evidence>
<evidence type="ECO:0000313" key="5">
    <source>
        <dbReference type="Ensembl" id="ENSRFEP00010004541.1"/>
    </source>
</evidence>
<feature type="compositionally biased region" description="Basic and acidic residues" evidence="3">
    <location>
        <begin position="84"/>
        <end position="93"/>
    </location>
</feature>
<reference evidence="6" key="3">
    <citation type="submission" date="2018-12" db="EMBL/GenBank/DDBJ databases">
        <title>G10K-VGP greater horseshoe bat female genome, primary haplotype.</title>
        <authorList>
            <person name="Teeling E."/>
            <person name="Myers G."/>
            <person name="Vernes S."/>
            <person name="Pippel M."/>
            <person name="Winkler S."/>
            <person name="Fedrigo O."/>
            <person name="Rhie A."/>
            <person name="Koren S."/>
            <person name="Phillippy A."/>
            <person name="Lewin H."/>
            <person name="Damas J."/>
            <person name="Howe K."/>
            <person name="Mountcastle J."/>
            <person name="Jarvis E.D."/>
        </authorList>
    </citation>
    <scope>NUCLEOTIDE SEQUENCE [LARGE SCALE GENOMIC DNA]</scope>
</reference>
<dbReference type="InParanoid" id="A0A671DUF4"/>
<feature type="compositionally biased region" description="Basic and acidic residues" evidence="3">
    <location>
        <begin position="28"/>
        <end position="38"/>
    </location>
</feature>
<proteinExistence type="inferred from homology"/>
<dbReference type="AlphaFoldDB" id="A0A671DUF4"/>
<organism evidence="5 6">
    <name type="scientific">Rhinolophus ferrumequinum</name>
    <name type="common">Greater horseshoe bat</name>
    <dbReference type="NCBI Taxonomy" id="59479"/>
    <lineage>
        <taxon>Eukaryota</taxon>
        <taxon>Metazoa</taxon>
        <taxon>Chordata</taxon>
        <taxon>Craniata</taxon>
        <taxon>Vertebrata</taxon>
        <taxon>Euteleostomi</taxon>
        <taxon>Mammalia</taxon>
        <taxon>Eutheria</taxon>
        <taxon>Laurasiatheria</taxon>
        <taxon>Chiroptera</taxon>
        <taxon>Yinpterochiroptera</taxon>
        <taxon>Rhinolophoidea</taxon>
        <taxon>Rhinolophidae</taxon>
        <taxon>Rhinolophinae</taxon>
        <taxon>Rhinolophus</taxon>
    </lineage>
</organism>
<dbReference type="PANTHER" id="PTHR10226">
    <property type="entry name" value="A KINASE ANCHOR PROTEIN"/>
    <property type="match status" value="1"/>
</dbReference>
<dbReference type="Ensembl" id="ENSRFET00010004973.1">
    <property type="protein sequence ID" value="ENSRFEP00010004541.1"/>
    <property type="gene ID" value="ENSRFEG00010003169.1"/>
</dbReference>
<reference evidence="5 6" key="2">
    <citation type="journal article" date="2018" name="Annu Rev Anim Biosci">
        <title>Bat Biology, Genomes, and the Bat1K Project: To Generate Chromosome-Level Genomes for All Living Bat Species.</title>
        <authorList>
            <person name="Teeling E.C."/>
            <person name="Vernes S.C."/>
            <person name="Davalos L.M."/>
            <person name="Ray D.A."/>
            <person name="Gilbert M.T.P."/>
            <person name="Myers E."/>
        </authorList>
    </citation>
    <scope>NUCLEOTIDE SEQUENCE</scope>
</reference>
<feature type="region of interest" description="Disordered" evidence="3">
    <location>
        <begin position="1"/>
        <end position="58"/>
    </location>
</feature>
<accession>A0A671DUF4</accession>
<comment type="similarity">
    <text evidence="1">Belongs to the AKAP110 family.</text>
</comment>
<feature type="domain" description="A-kinase anchor 110kDa C-terminal" evidence="4">
    <location>
        <begin position="126"/>
        <end position="178"/>
    </location>
</feature>
<feature type="region of interest" description="Disordered" evidence="3">
    <location>
        <begin position="83"/>
        <end position="105"/>
    </location>
</feature>
<dbReference type="GO" id="GO:0097228">
    <property type="term" value="C:sperm principal piece"/>
    <property type="evidence" value="ECO:0007669"/>
    <property type="project" value="TreeGrafter"/>
</dbReference>
<sequence length="178" mass="19673">MPLPLPPRGSKREAKKSRSSKIVPSDHGQSEKRGENYRAKISPSSPQGPLKKRSALEDVTNMSENIDWLHSHTDVCKVDLYSPKVEKEQDPKVDAGGSGSGGNVNLEKLKEKEIIVIKDTEKQDSSKLPEVSAKAAEKGYSVGDLPQEVINFAKERQVDEAKDNVAKDQLLDWLLTNL</sequence>
<evidence type="ECO:0000313" key="6">
    <source>
        <dbReference type="Proteomes" id="UP000472240"/>
    </source>
</evidence>
<protein>
    <recommendedName>
        <fullName evidence="4">A-kinase anchor 110kDa C-terminal domain-containing protein</fullName>
    </recommendedName>
</protein>
<evidence type="ECO:0000256" key="1">
    <source>
        <dbReference type="ARBA" id="ARBA00005764"/>
    </source>
</evidence>
<evidence type="ECO:0000256" key="3">
    <source>
        <dbReference type="SAM" id="MobiDB-lite"/>
    </source>
</evidence>
<reference evidence="5 6" key="1">
    <citation type="journal article" date="2015" name="Annu Rev Anim Biosci">
        <title>The Genome 10K Project: a way forward.</title>
        <authorList>
            <person name="Koepfli K.P."/>
            <person name="Paten B."/>
            <person name="O'Brien S.J."/>
            <person name="Koepfli K.P."/>
            <person name="Paten B."/>
            <person name="Antunes A."/>
            <person name="Belov K."/>
            <person name="Bustamante C."/>
            <person name="Castoe T.A."/>
            <person name="Clawson H."/>
            <person name="Crawford A.J."/>
            <person name="Diekhans M."/>
            <person name="Distel D."/>
            <person name="Durbin R."/>
            <person name="Earl D."/>
            <person name="Fujita M.K."/>
            <person name="Gamble T."/>
            <person name="Georges A."/>
            <person name="Gemmell N."/>
            <person name="Gilbert M.T."/>
            <person name="Graves J.M."/>
            <person name="Green R.E."/>
            <person name="Hickey G."/>
            <person name="Jarvis E.D."/>
            <person name="Johnson W."/>
            <person name="Komissarov A."/>
            <person name="Korf I."/>
            <person name="Kuhn R."/>
            <person name="Larkin D.M."/>
            <person name="Lewin H."/>
            <person name="Lopez J.V."/>
            <person name="Ma J."/>
            <person name="Marques-Bonet T."/>
            <person name="Miller W."/>
            <person name="Murphy R."/>
            <person name="Pevzner P."/>
            <person name="Shapiro B."/>
            <person name="Steiner C."/>
            <person name="Tamazian G."/>
            <person name="Venkatesh B."/>
            <person name="Wang J."/>
            <person name="Wayne R."/>
            <person name="Wiley E."/>
            <person name="Yang H."/>
            <person name="Zhang G."/>
            <person name="Haussler D."/>
            <person name="Ryder O."/>
            <person name="O'Brien S.J."/>
        </authorList>
    </citation>
    <scope>NUCLEOTIDE SEQUENCE</scope>
</reference>
<name>A0A671DUF4_RHIFE</name>